<evidence type="ECO:0000313" key="2">
    <source>
        <dbReference type="EMBL" id="MCC8402105.1"/>
    </source>
</evidence>
<keyword evidence="3" id="KW-1185">Reference proteome</keyword>
<organism evidence="2 3">
    <name type="scientific">Paraburkholderia translucens</name>
    <dbReference type="NCBI Taxonomy" id="2886945"/>
    <lineage>
        <taxon>Bacteria</taxon>
        <taxon>Pseudomonadati</taxon>
        <taxon>Pseudomonadota</taxon>
        <taxon>Betaproteobacteria</taxon>
        <taxon>Burkholderiales</taxon>
        <taxon>Burkholderiaceae</taxon>
        <taxon>Paraburkholderia</taxon>
    </lineage>
</organism>
<gene>
    <name evidence="2" type="ORF">LJ655_09400</name>
</gene>
<reference evidence="2 3" key="1">
    <citation type="submission" date="2021-11" db="EMBL/GenBank/DDBJ databases">
        <authorList>
            <person name="Oh E.-T."/>
            <person name="Kim S.-B."/>
        </authorList>
    </citation>
    <scope>NUCLEOTIDE SEQUENCE [LARGE SCALE GENOMIC DNA]</scope>
    <source>
        <strain evidence="2 3">MMS20-SJTN17</strain>
    </source>
</reference>
<evidence type="ECO:0000256" key="1">
    <source>
        <dbReference type="SAM" id="MobiDB-lite"/>
    </source>
</evidence>
<dbReference type="EMBL" id="JAJITC010000004">
    <property type="protein sequence ID" value="MCC8402105.1"/>
    <property type="molecule type" value="Genomic_DNA"/>
</dbReference>
<name>A0ABS8KBF0_9BURK</name>
<accession>A0ABS8KBF0</accession>
<sequence>MREKKHAQKGRPKEQVRWSKSVRPARDMAKKTHRNTSGRFAALEKTNAKPRQDWVSALV</sequence>
<evidence type="ECO:0000313" key="3">
    <source>
        <dbReference type="Proteomes" id="UP001430614"/>
    </source>
</evidence>
<protein>
    <submittedName>
        <fullName evidence="2">Uncharacterized protein</fullName>
    </submittedName>
</protein>
<feature type="region of interest" description="Disordered" evidence="1">
    <location>
        <begin position="1"/>
        <end position="43"/>
    </location>
</feature>
<dbReference type="RefSeq" id="WP_230560969.1">
    <property type="nucleotide sequence ID" value="NZ_JAJITC010000004.1"/>
</dbReference>
<comment type="caution">
    <text evidence="2">The sequence shown here is derived from an EMBL/GenBank/DDBJ whole genome shotgun (WGS) entry which is preliminary data.</text>
</comment>
<dbReference type="Proteomes" id="UP001430614">
    <property type="component" value="Unassembled WGS sequence"/>
</dbReference>
<feature type="compositionally biased region" description="Basic residues" evidence="1">
    <location>
        <begin position="1"/>
        <end position="10"/>
    </location>
</feature>
<proteinExistence type="predicted"/>